<dbReference type="KEGG" id="cmav:ABHF33_02310"/>
<sequence>MIAAAGFDDVAVFYNQSNHGPAIAVTSDSSAADIAAARLACANAGLNPSLLLAGEWPASQAQSKSIAQYQRLIANAHQLGASALLDFGCESPALLPGYLALMEAIAPMAQEAGISITIKPHGGISTQPKQLLALKEILQSDVFMLSFDPGNLLYYSQGQIKPEDCLALLAPFSGNLIIKDYLAGPAGPTVQLNPGDGCVDFPALLQGFARYQFSGHVYLECVAGEQIDEIHRNVQLSQQRITQWISSSTELESAHSTQP</sequence>
<dbReference type="PANTHER" id="PTHR12110:SF53">
    <property type="entry name" value="BLR5974 PROTEIN"/>
    <property type="match status" value="1"/>
</dbReference>
<evidence type="ECO:0000313" key="2">
    <source>
        <dbReference type="EMBL" id="XBM01140.1"/>
    </source>
</evidence>
<dbReference type="Gene3D" id="3.20.20.150">
    <property type="entry name" value="Divalent-metal-dependent TIM barrel enzymes"/>
    <property type="match status" value="1"/>
</dbReference>
<evidence type="ECO:0000259" key="1">
    <source>
        <dbReference type="Pfam" id="PF01261"/>
    </source>
</evidence>
<dbReference type="RefSeq" id="WP_348945451.1">
    <property type="nucleotide sequence ID" value="NZ_CP157355.1"/>
</dbReference>
<protein>
    <submittedName>
        <fullName evidence="2">TIM barrel protein</fullName>
    </submittedName>
</protein>
<dbReference type="EMBL" id="CP157355">
    <property type="protein sequence ID" value="XBM01140.1"/>
    <property type="molecule type" value="Genomic_DNA"/>
</dbReference>
<dbReference type="InterPro" id="IPR013022">
    <property type="entry name" value="Xyl_isomerase-like_TIM-brl"/>
</dbReference>
<dbReference type="Pfam" id="PF01261">
    <property type="entry name" value="AP_endonuc_2"/>
    <property type="match status" value="1"/>
</dbReference>
<dbReference type="InterPro" id="IPR036237">
    <property type="entry name" value="Xyl_isomerase-like_sf"/>
</dbReference>
<gene>
    <name evidence="2" type="ORF">ABHF33_02310</name>
</gene>
<feature type="domain" description="Xylose isomerase-like TIM barrel" evidence="1">
    <location>
        <begin position="2"/>
        <end position="224"/>
    </location>
</feature>
<accession>A0AAU7FC12</accession>
<organism evidence="2">
    <name type="scientific">Chitinibacter mangrovi</name>
    <dbReference type="NCBI Taxonomy" id="3153927"/>
    <lineage>
        <taxon>Bacteria</taxon>
        <taxon>Pseudomonadati</taxon>
        <taxon>Pseudomonadota</taxon>
        <taxon>Betaproteobacteria</taxon>
        <taxon>Neisseriales</taxon>
        <taxon>Chitinibacteraceae</taxon>
        <taxon>Chitinibacter</taxon>
    </lineage>
</organism>
<name>A0AAU7FC12_9NEIS</name>
<dbReference type="SUPFAM" id="SSF51658">
    <property type="entry name" value="Xylose isomerase-like"/>
    <property type="match status" value="1"/>
</dbReference>
<proteinExistence type="predicted"/>
<dbReference type="AlphaFoldDB" id="A0AAU7FC12"/>
<dbReference type="InterPro" id="IPR050312">
    <property type="entry name" value="IolE/XylAMocC-like"/>
</dbReference>
<reference evidence="2" key="1">
    <citation type="submission" date="2024-05" db="EMBL/GenBank/DDBJ databases">
        <authorList>
            <person name="Yang L."/>
            <person name="Pan L."/>
        </authorList>
    </citation>
    <scope>NUCLEOTIDE SEQUENCE</scope>
    <source>
        <strain evidence="2">FCG-7</strain>
    </source>
</reference>
<dbReference type="PANTHER" id="PTHR12110">
    <property type="entry name" value="HYDROXYPYRUVATE ISOMERASE"/>
    <property type="match status" value="1"/>
</dbReference>